<feature type="signal peptide" evidence="7">
    <location>
        <begin position="1"/>
        <end position="19"/>
    </location>
</feature>
<evidence type="ECO:0000313" key="8">
    <source>
        <dbReference type="EMBL" id="KNC74213.1"/>
    </source>
</evidence>
<comment type="subcellular location">
    <subcellularLocation>
        <location evidence="1">Membrane</location>
        <topology evidence="1">Multi-pass membrane protein</topology>
    </subcellularLocation>
</comment>
<name>A0A0L0FDS5_9EUKA</name>
<dbReference type="PANTHER" id="PTHR10926">
    <property type="entry name" value="CELL CYCLE CONTROL PROTEIN 50"/>
    <property type="match status" value="1"/>
</dbReference>
<accession>A0A0L0FDS5</accession>
<dbReference type="Proteomes" id="UP000054560">
    <property type="component" value="Unassembled WGS sequence"/>
</dbReference>
<proteinExistence type="inferred from homology"/>
<comment type="similarity">
    <text evidence="2 6">Belongs to the CDC50/LEM3 family.</text>
</comment>
<sequence length="286" mass="31381">MLGLGLLLLAMGGIFYATAEGIVFVSIDYTDCVSVTPGITGTCAEYVATSSVDTEATVCECNLVFTAPSGFQNEDLYFYYYLDNYYQNFRRYVASIDYQQLHGEGLGNLDPGCGDEDMIDGVQVLPCGYIANSYFNDTFSVQASNGTDVVFNDENIAWNSDVSFKYRNPASGFNDTVTPPNWGGRTVATVLGESGLTNQDFAVWMRTAGLPWFHKLYRKIPGGLITGQNYTVSVQYNYPTKVFNGHKEVLITTISWLGAQNHFLGIIYLAAGSGMFSIVCDRLGCI</sequence>
<evidence type="ECO:0000313" key="9">
    <source>
        <dbReference type="Proteomes" id="UP000054560"/>
    </source>
</evidence>
<evidence type="ECO:0000256" key="7">
    <source>
        <dbReference type="SAM" id="SignalP"/>
    </source>
</evidence>
<dbReference type="RefSeq" id="XP_014148115.1">
    <property type="nucleotide sequence ID" value="XM_014292640.1"/>
</dbReference>
<dbReference type="PIRSF" id="PIRSF015840">
    <property type="entry name" value="DUF284_TM_euk"/>
    <property type="match status" value="1"/>
</dbReference>
<dbReference type="AlphaFoldDB" id="A0A0L0FDS5"/>
<evidence type="ECO:0000256" key="4">
    <source>
        <dbReference type="ARBA" id="ARBA00022989"/>
    </source>
</evidence>
<keyword evidence="3" id="KW-0812">Transmembrane</keyword>
<keyword evidence="7" id="KW-0732">Signal</keyword>
<dbReference type="GeneID" id="25913737"/>
<evidence type="ECO:0000256" key="5">
    <source>
        <dbReference type="ARBA" id="ARBA00023136"/>
    </source>
</evidence>
<dbReference type="OrthoDB" id="340608at2759"/>
<reference evidence="8 9" key="1">
    <citation type="submission" date="2011-02" db="EMBL/GenBank/DDBJ databases">
        <title>The Genome Sequence of Sphaeroforma arctica JP610.</title>
        <authorList>
            <consortium name="The Broad Institute Genome Sequencing Platform"/>
            <person name="Russ C."/>
            <person name="Cuomo C."/>
            <person name="Young S.K."/>
            <person name="Zeng Q."/>
            <person name="Gargeya S."/>
            <person name="Alvarado L."/>
            <person name="Berlin A."/>
            <person name="Chapman S.B."/>
            <person name="Chen Z."/>
            <person name="Freedman E."/>
            <person name="Gellesch M."/>
            <person name="Goldberg J."/>
            <person name="Griggs A."/>
            <person name="Gujja S."/>
            <person name="Heilman E."/>
            <person name="Heiman D."/>
            <person name="Howarth C."/>
            <person name="Mehta T."/>
            <person name="Neiman D."/>
            <person name="Pearson M."/>
            <person name="Roberts A."/>
            <person name="Saif S."/>
            <person name="Shea T."/>
            <person name="Shenoy N."/>
            <person name="Sisk P."/>
            <person name="Stolte C."/>
            <person name="Sykes S."/>
            <person name="White J."/>
            <person name="Yandava C."/>
            <person name="Burger G."/>
            <person name="Gray M.W."/>
            <person name="Holland P.W.H."/>
            <person name="King N."/>
            <person name="Lang F.B.F."/>
            <person name="Roger A.J."/>
            <person name="Ruiz-Trillo I."/>
            <person name="Haas B."/>
            <person name="Nusbaum C."/>
            <person name="Birren B."/>
        </authorList>
    </citation>
    <scope>NUCLEOTIDE SEQUENCE [LARGE SCALE GENOMIC DNA]</scope>
    <source>
        <strain evidence="8 9">JP610</strain>
    </source>
</reference>
<evidence type="ECO:0000256" key="1">
    <source>
        <dbReference type="ARBA" id="ARBA00004141"/>
    </source>
</evidence>
<dbReference type="InterPro" id="IPR005045">
    <property type="entry name" value="CDC50/LEM3_fam"/>
</dbReference>
<dbReference type="GO" id="GO:0005783">
    <property type="term" value="C:endoplasmic reticulum"/>
    <property type="evidence" value="ECO:0007669"/>
    <property type="project" value="TreeGrafter"/>
</dbReference>
<organism evidence="8 9">
    <name type="scientific">Sphaeroforma arctica JP610</name>
    <dbReference type="NCBI Taxonomy" id="667725"/>
    <lineage>
        <taxon>Eukaryota</taxon>
        <taxon>Ichthyosporea</taxon>
        <taxon>Ichthyophonida</taxon>
        <taxon>Sphaeroforma</taxon>
    </lineage>
</organism>
<evidence type="ECO:0000256" key="3">
    <source>
        <dbReference type="ARBA" id="ARBA00022692"/>
    </source>
</evidence>
<dbReference type="GO" id="GO:0005794">
    <property type="term" value="C:Golgi apparatus"/>
    <property type="evidence" value="ECO:0007669"/>
    <property type="project" value="TreeGrafter"/>
</dbReference>
<dbReference type="PANTHER" id="PTHR10926:SF0">
    <property type="entry name" value="CDC50, ISOFORM A"/>
    <property type="match status" value="1"/>
</dbReference>
<dbReference type="Pfam" id="PF03381">
    <property type="entry name" value="CDC50"/>
    <property type="match status" value="1"/>
</dbReference>
<dbReference type="STRING" id="667725.A0A0L0FDS5"/>
<gene>
    <name evidence="8" type="ORF">SARC_13233</name>
</gene>
<evidence type="ECO:0008006" key="10">
    <source>
        <dbReference type="Google" id="ProtNLM"/>
    </source>
</evidence>
<dbReference type="GO" id="GO:0005886">
    <property type="term" value="C:plasma membrane"/>
    <property type="evidence" value="ECO:0007669"/>
    <property type="project" value="TreeGrafter"/>
</dbReference>
<keyword evidence="4" id="KW-1133">Transmembrane helix</keyword>
<evidence type="ECO:0000256" key="2">
    <source>
        <dbReference type="ARBA" id="ARBA00009457"/>
    </source>
</evidence>
<keyword evidence="5 6" id="KW-0472">Membrane</keyword>
<feature type="chain" id="PRO_5005538666" description="Cell cycle control protein 50A" evidence="7">
    <location>
        <begin position="20"/>
        <end position="286"/>
    </location>
</feature>
<dbReference type="eggNOG" id="KOG2952">
    <property type="taxonomic scope" value="Eukaryota"/>
</dbReference>
<evidence type="ECO:0000256" key="6">
    <source>
        <dbReference type="PIRNR" id="PIRNR015840"/>
    </source>
</evidence>
<protein>
    <recommendedName>
        <fullName evidence="10">Cell cycle control protein 50A</fullName>
    </recommendedName>
</protein>
<dbReference type="EMBL" id="KQ244645">
    <property type="protein sequence ID" value="KNC74213.1"/>
    <property type="molecule type" value="Genomic_DNA"/>
</dbReference>
<keyword evidence="9" id="KW-1185">Reference proteome</keyword>